<keyword evidence="2" id="KW-1185">Reference proteome</keyword>
<dbReference type="PANTHER" id="PTHR33558">
    <property type="entry name" value="GLUTAREDOXIN-LIKE PROTEIN C5ORF63 HOMOLOG"/>
    <property type="match status" value="1"/>
</dbReference>
<proteinExistence type="predicted"/>
<dbReference type="Proteomes" id="UP001596147">
    <property type="component" value="Unassembled WGS sequence"/>
</dbReference>
<dbReference type="InterPro" id="IPR036249">
    <property type="entry name" value="Thioredoxin-like_sf"/>
</dbReference>
<evidence type="ECO:0000313" key="1">
    <source>
        <dbReference type="EMBL" id="MFC5466602.1"/>
    </source>
</evidence>
<accession>A0ABW0LNM8</accession>
<dbReference type="InterPro" id="IPR052565">
    <property type="entry name" value="Glutaredoxin-like_YDR286C"/>
</dbReference>
<organism evidence="1 2">
    <name type="scientific">Lederbergia graminis</name>
    <dbReference type="NCBI Taxonomy" id="735518"/>
    <lineage>
        <taxon>Bacteria</taxon>
        <taxon>Bacillati</taxon>
        <taxon>Bacillota</taxon>
        <taxon>Bacilli</taxon>
        <taxon>Bacillales</taxon>
        <taxon>Bacillaceae</taxon>
        <taxon>Lederbergia</taxon>
    </lineage>
</organism>
<dbReference type="InterPro" id="IPR008554">
    <property type="entry name" value="Glutaredoxin-like"/>
</dbReference>
<dbReference type="PANTHER" id="PTHR33558:SF1">
    <property type="entry name" value="GLUTAREDOXIN-LIKE PROTEIN C5ORF63 HOMOLOG"/>
    <property type="match status" value="1"/>
</dbReference>
<dbReference type="RefSeq" id="WP_382354882.1">
    <property type="nucleotide sequence ID" value="NZ_JBHSMC010000028.1"/>
</dbReference>
<reference evidence="2" key="1">
    <citation type="journal article" date="2019" name="Int. J. Syst. Evol. Microbiol.">
        <title>The Global Catalogue of Microorganisms (GCM) 10K type strain sequencing project: providing services to taxonomists for standard genome sequencing and annotation.</title>
        <authorList>
            <consortium name="The Broad Institute Genomics Platform"/>
            <consortium name="The Broad Institute Genome Sequencing Center for Infectious Disease"/>
            <person name="Wu L."/>
            <person name="Ma J."/>
        </authorList>
    </citation>
    <scope>NUCLEOTIDE SEQUENCE [LARGE SCALE GENOMIC DNA]</scope>
    <source>
        <strain evidence="2">CGMCC 1.12237</strain>
    </source>
</reference>
<evidence type="ECO:0000313" key="2">
    <source>
        <dbReference type="Proteomes" id="UP001596147"/>
    </source>
</evidence>
<dbReference type="Pfam" id="PF05768">
    <property type="entry name" value="Glrx-like"/>
    <property type="match status" value="1"/>
</dbReference>
<gene>
    <name evidence="1" type="ORF">ACFPM4_17910</name>
</gene>
<sequence>MEITFYTRNQCPLCQDAKLVLLELKKEYPALTIDERNIEEKDEWTEKYGLMIPVVEMNGELIQYGIIDPFTIEERFKKGIN</sequence>
<protein>
    <submittedName>
        <fullName evidence="1">Glutaredoxin family protein</fullName>
    </submittedName>
</protein>
<dbReference type="EMBL" id="JBHSMC010000028">
    <property type="protein sequence ID" value="MFC5466602.1"/>
    <property type="molecule type" value="Genomic_DNA"/>
</dbReference>
<comment type="caution">
    <text evidence="1">The sequence shown here is derived from an EMBL/GenBank/DDBJ whole genome shotgun (WGS) entry which is preliminary data.</text>
</comment>
<dbReference type="SUPFAM" id="SSF52833">
    <property type="entry name" value="Thioredoxin-like"/>
    <property type="match status" value="1"/>
</dbReference>
<dbReference type="Gene3D" id="3.40.30.10">
    <property type="entry name" value="Glutaredoxin"/>
    <property type="match status" value="1"/>
</dbReference>
<name>A0ABW0LNM8_9BACI</name>